<dbReference type="GO" id="GO:0051701">
    <property type="term" value="P:biological process involved in interaction with host"/>
    <property type="evidence" value="ECO:0007669"/>
    <property type="project" value="TreeGrafter"/>
</dbReference>
<dbReference type="Proteomes" id="UP000295578">
    <property type="component" value="Unassembled WGS sequence"/>
</dbReference>
<feature type="domain" description="Mammalian cell entry C-terminal" evidence="4">
    <location>
        <begin position="126"/>
        <end position="298"/>
    </location>
</feature>
<name>A0A4R5B6G7_9ACTN</name>
<evidence type="ECO:0000256" key="1">
    <source>
        <dbReference type="SAM" id="MobiDB-lite"/>
    </source>
</evidence>
<evidence type="ECO:0000313" key="5">
    <source>
        <dbReference type="EMBL" id="TDD80006.1"/>
    </source>
</evidence>
<feature type="non-terminal residue" evidence="5">
    <location>
        <position position="370"/>
    </location>
</feature>
<proteinExistence type="predicted"/>
<dbReference type="AlphaFoldDB" id="A0A4R5B6G7"/>
<dbReference type="PANTHER" id="PTHR33371">
    <property type="entry name" value="INTERMEMBRANE PHOSPHOLIPID TRANSPORT SYSTEM BINDING PROTEIN MLAD-RELATED"/>
    <property type="match status" value="1"/>
</dbReference>
<comment type="caution">
    <text evidence="5">The sequence shown here is derived from an EMBL/GenBank/DDBJ whole genome shotgun (WGS) entry which is preliminary data.</text>
</comment>
<gene>
    <name evidence="5" type="ORF">E1293_21930</name>
</gene>
<evidence type="ECO:0000256" key="2">
    <source>
        <dbReference type="SAM" id="Phobius"/>
    </source>
</evidence>
<dbReference type="EMBL" id="SMKY01000100">
    <property type="protein sequence ID" value="TDD80006.1"/>
    <property type="molecule type" value="Genomic_DNA"/>
</dbReference>
<accession>A0A4R5B6G7</accession>
<dbReference type="InterPro" id="IPR024516">
    <property type="entry name" value="Mce_C"/>
</dbReference>
<keyword evidence="2" id="KW-1133">Transmembrane helix</keyword>
<dbReference type="GO" id="GO:0005576">
    <property type="term" value="C:extracellular region"/>
    <property type="evidence" value="ECO:0007669"/>
    <property type="project" value="TreeGrafter"/>
</dbReference>
<evidence type="ECO:0000259" key="4">
    <source>
        <dbReference type="Pfam" id="PF11887"/>
    </source>
</evidence>
<dbReference type="InterPro" id="IPR005693">
    <property type="entry name" value="Mce"/>
</dbReference>
<organism evidence="5 6">
    <name type="scientific">Actinomadura darangshiensis</name>
    <dbReference type="NCBI Taxonomy" id="705336"/>
    <lineage>
        <taxon>Bacteria</taxon>
        <taxon>Bacillati</taxon>
        <taxon>Actinomycetota</taxon>
        <taxon>Actinomycetes</taxon>
        <taxon>Streptosporangiales</taxon>
        <taxon>Thermomonosporaceae</taxon>
        <taxon>Actinomadura</taxon>
    </lineage>
</organism>
<feature type="compositionally biased region" description="Basic residues" evidence="1">
    <location>
        <begin position="351"/>
        <end position="370"/>
    </location>
</feature>
<dbReference type="Pfam" id="PF11887">
    <property type="entry name" value="Mce4_CUP1"/>
    <property type="match status" value="1"/>
</dbReference>
<dbReference type="Pfam" id="PF02470">
    <property type="entry name" value="MlaD"/>
    <property type="match status" value="1"/>
</dbReference>
<dbReference type="OrthoDB" id="338143at2"/>
<dbReference type="InterPro" id="IPR003399">
    <property type="entry name" value="Mce/MlaD"/>
</dbReference>
<evidence type="ECO:0000259" key="3">
    <source>
        <dbReference type="Pfam" id="PF02470"/>
    </source>
</evidence>
<keyword evidence="6" id="KW-1185">Reference proteome</keyword>
<keyword evidence="2" id="KW-0472">Membrane</keyword>
<dbReference type="InterPro" id="IPR052336">
    <property type="entry name" value="MlaD_Phospholipid_Transporter"/>
</dbReference>
<sequence length="370" mass="39459">MRLAGQGVKGLGFPLVSSLIFIVVTVLATGLLASSITGATSGDRVTYYAKFTDVAGLHPGHGVRIAGVEVGQVEEIKVSDRRLARVKFSVDRDRQIPAAATAAVKYLNLVGGRYIALGQGTGSPGQVLKPGGTIPVGHTTGTLNLTQLFQGFQPLMQALSPGDANKLSESIVKVLQGESGTVESLLRTVGQLTSTLAAKDEVIGQVITNLDSVVQTINGRDRQLVDLITTLRRFTSGLATDREPIGEALGSIADLTSATAGLLQVARDPLKDDIVQLGRLSDNLNRDEPLLERFLQRTPTKLSTFGRVGSYGSWMNFYQCEVQLIGVTYAGSDITNQPPPTGIPIKDARCRGGRPRPRRPRRRAGRPRAG</sequence>
<reference evidence="5 6" key="1">
    <citation type="submission" date="2019-03" db="EMBL/GenBank/DDBJ databases">
        <title>Draft genome sequences of novel Actinobacteria.</title>
        <authorList>
            <person name="Sahin N."/>
            <person name="Ay H."/>
            <person name="Saygin H."/>
        </authorList>
    </citation>
    <scope>NUCLEOTIDE SEQUENCE [LARGE SCALE GENOMIC DNA]</scope>
    <source>
        <strain evidence="5 6">DSM 45941</strain>
    </source>
</reference>
<evidence type="ECO:0000313" key="6">
    <source>
        <dbReference type="Proteomes" id="UP000295578"/>
    </source>
</evidence>
<feature type="region of interest" description="Disordered" evidence="1">
    <location>
        <begin position="333"/>
        <end position="370"/>
    </location>
</feature>
<dbReference type="RefSeq" id="WP_132199313.1">
    <property type="nucleotide sequence ID" value="NZ_SMKY01000100.1"/>
</dbReference>
<dbReference type="NCBIfam" id="TIGR00996">
    <property type="entry name" value="Mtu_fam_mce"/>
    <property type="match status" value="1"/>
</dbReference>
<feature type="domain" description="Mce/MlaD" evidence="3">
    <location>
        <begin position="45"/>
        <end position="119"/>
    </location>
</feature>
<dbReference type="PANTHER" id="PTHR33371:SF17">
    <property type="entry name" value="MCE-FAMILY PROTEIN MCE1B"/>
    <property type="match status" value="1"/>
</dbReference>
<feature type="transmembrane region" description="Helical" evidence="2">
    <location>
        <begin position="12"/>
        <end position="33"/>
    </location>
</feature>
<keyword evidence="2" id="KW-0812">Transmembrane</keyword>
<protein>
    <submittedName>
        <fullName evidence="5">MCE family protein</fullName>
    </submittedName>
</protein>